<accession>A0A9X5CTN1</accession>
<organism evidence="2 3">
    <name type="scientific">Actinospica acidiphila</name>
    <dbReference type="NCBI Taxonomy" id="304899"/>
    <lineage>
        <taxon>Bacteria</taxon>
        <taxon>Bacillati</taxon>
        <taxon>Actinomycetota</taxon>
        <taxon>Actinomycetes</taxon>
        <taxon>Catenulisporales</taxon>
        <taxon>Actinospicaceae</taxon>
        <taxon>Actinospica</taxon>
    </lineage>
</organism>
<feature type="chain" id="PRO_5040957578" evidence="1">
    <location>
        <begin position="33"/>
        <end position="366"/>
    </location>
</feature>
<dbReference type="EMBL" id="JAAGNA010001080">
    <property type="protein sequence ID" value="NEC52966.1"/>
    <property type="molecule type" value="Genomic_DNA"/>
</dbReference>
<evidence type="ECO:0000313" key="3">
    <source>
        <dbReference type="Proteomes" id="UP000471745"/>
    </source>
</evidence>
<keyword evidence="1" id="KW-0732">Signal</keyword>
<gene>
    <name evidence="2" type="ORF">G3I18_31105</name>
</gene>
<name>A0A9X5CTN1_9ACTN</name>
<keyword evidence="3" id="KW-1185">Reference proteome</keyword>
<reference evidence="2 3" key="1">
    <citation type="submission" date="2020-01" db="EMBL/GenBank/DDBJ databases">
        <title>Insect and environment-associated Actinomycetes.</title>
        <authorList>
            <person name="Currrie C."/>
            <person name="Chevrette M."/>
            <person name="Carlson C."/>
            <person name="Stubbendieck R."/>
            <person name="Wendt-Pienkowski E."/>
        </authorList>
    </citation>
    <scope>NUCLEOTIDE SEQUENCE [LARGE SCALE GENOMIC DNA]</scope>
    <source>
        <strain evidence="2 3">SID8189</strain>
    </source>
</reference>
<protein>
    <submittedName>
        <fullName evidence="2">DUF3344 domain-containing protein</fullName>
    </submittedName>
</protein>
<sequence length="366" mass="37908">MRQTLGQLLRRATVGVLALTALWAPCGPTAVAATAAPTAPAPEAEVLPFGERYRALQHGSIVRAANSSATCRASASSCRSVQNGTRPGVNGDFDMHYIDVDDDPNTYNSSQGEVRLPKGSRVTYARLYWGGNLLVGEQKPAEDNERVLIAEPGGNYKELLADTVVGHRVAGGTDAFQASADVTRLVRDSGSGLYTIAQINVAGGRSTAGAWGGWTLVVAYENAAEPLRHLSVWDGFAPLSGDSGPTFALRNLPYPAAAGGRVGMVAYNGDRGTAGDSLVLAAGDTATALGNGANPADDVLNSTISNPASAPSSRVPAYANTLGYDSDVFDLGGLLTRAGDQASFRLTSQRDAAWAGVLFAAVDARP</sequence>
<evidence type="ECO:0000313" key="2">
    <source>
        <dbReference type="EMBL" id="NEC52966.1"/>
    </source>
</evidence>
<dbReference type="AlphaFoldDB" id="A0A9X5CTN1"/>
<proteinExistence type="predicted"/>
<feature type="signal peptide" evidence="1">
    <location>
        <begin position="1"/>
        <end position="32"/>
    </location>
</feature>
<comment type="caution">
    <text evidence="2">The sequence shown here is derived from an EMBL/GenBank/DDBJ whole genome shotgun (WGS) entry which is preliminary data.</text>
</comment>
<dbReference type="RefSeq" id="WP_163091392.1">
    <property type="nucleotide sequence ID" value="NZ_JAAGNA010001080.1"/>
</dbReference>
<dbReference type="Proteomes" id="UP000471745">
    <property type="component" value="Unassembled WGS sequence"/>
</dbReference>
<evidence type="ECO:0000256" key="1">
    <source>
        <dbReference type="SAM" id="SignalP"/>
    </source>
</evidence>